<evidence type="ECO:0000313" key="2">
    <source>
        <dbReference type="Proteomes" id="UP001153332"/>
    </source>
</evidence>
<name>A0ACC2JGB4_9PEZI</name>
<sequence length="1467" mass="162922">MAATAPQKPETFMLSTEAQQALPHDAQVALQQVDNLKYFLISAPVDWQADQYIRRFLLPTGEYVSCVLWNNLFHISGTDIVRCLSFRFQAFGRPVRNSKKFEEGIFSDLRNLKSGTDASLEEPKSQFLDFLYKNNCIRTQKKQKVFYWYSVPHDRLFLDALERDLKREKMGQEATTMAQNEPALSFQYDSSQSLYEQLTKAQQANSSSFNAQQVSFSSQSQATSPVMRAMDSMPPPQMIPQSLAPLAEGMDAMVSYNTMAAMAPAMVQAMPQQVQQVIKREPDYSRVQYSQNGVPVTQGHARHASMPAYGLEYSPAPSFVSSHFEDYSNRGISYEPITPPQQALGIVAEPAYIANEETGLYSAIPEHAGLANGLNGMMQLPPPNLAGPQFARGYGASNVYNVIEGSPSYKQRRRRSSIPPTMSAIAAVTTQAQAAAHRPSDLRRSVSVSVGPLAEGDEMQGNSPPGLAYSNSAMSIASHQNREMLEMSRHGTPLSAVDGSPALNPLSLQRQDFIGLGNDDFMGDGSMSEQRAMQTGPSVVRRARSATVSELGNPYPQKSHSCPIPTCGRLFKRLEHLKRHRRTHDRSDGAESGLPLSGEDDDEFSSEDHLGSLEDASPQSEGGYMSASLGSLTQNNHALSNGGMTHTATFNPLQTLSMPMTINEDVEYGSDSSGNSWRVNAVDEDDDSEIDSDEAFGESDEERFENFKFPGSKKKKKRAQEDDDDDDDDEDIDDADGASLGSDAIDLAAALDMSMSEDDDQPDGAEDEDEDDSEDSGEDSGDESSDVESDEEDHAEDADIDAWVSQFAGSKDKDEDEAQTTTSKPKLGLKELGLLSVKDSELKKSLKLITKDERATKKQKLEVPLARRAQAKLDRSVAYDKTNETLGRWLDTVKAMRRADTSLVFPLPQHETGLARHNNSELAPLTQKTAGTELENTIMAIMEESGLSLAAEPKKKAVVVDEEGNTISRKAMLQQKRRERELQSREEARAKRIKKIKSKAYHRVHRKQRERDEIKEREIMAASGELDSEEEREALDRQRAAERMGARHRESKWAKQANKNGRAAWDEDVRMGVTEMARRDEELRRRIEGKSVNKGSDDESDDSDDSASSDDDDRVKILRQLKELDAAGDSEPKSKLMKMDFMRKAEARRRQENDALIADMRRELASDAEDQSESDHGPEDIGRRTFGLPADPKHALKASKPNKKTKAEKADQVEEDTSIIRNSTSTKSKILSAPTPQDHDINGAAGAWSQPTTSGSSKKQRGKKTGPSADVLEIDINSVAISAPAPAGAKNKAEKKDVTARAEYSSDDEDQHLPVQFREQKLIERAFGGLDVFEAEFQAEKDAAIAEDGEKMIETTLPGWGSWVGEGVTKREKNQRRFFTKKEGVKPEARKDFQNSRVIINEKRVKKNDKYLASQLPHQYESRAQYERSLRVPMGPEFLTKQSFQEATKPRVIIKQGIIAPISKPTH</sequence>
<protein>
    <submittedName>
        <fullName evidence="1">Uncharacterized protein</fullName>
    </submittedName>
</protein>
<keyword evidence="2" id="KW-1185">Reference proteome</keyword>
<proteinExistence type="predicted"/>
<accession>A0ACC2JGB4</accession>
<gene>
    <name evidence="1" type="ORF">O1611_g7282</name>
</gene>
<dbReference type="EMBL" id="JAPUUL010001894">
    <property type="protein sequence ID" value="KAJ8126357.1"/>
    <property type="molecule type" value="Genomic_DNA"/>
</dbReference>
<evidence type="ECO:0000313" key="1">
    <source>
        <dbReference type="EMBL" id="KAJ8126357.1"/>
    </source>
</evidence>
<organism evidence="1 2">
    <name type="scientific">Lasiodiplodia mahajangana</name>
    <dbReference type="NCBI Taxonomy" id="1108764"/>
    <lineage>
        <taxon>Eukaryota</taxon>
        <taxon>Fungi</taxon>
        <taxon>Dikarya</taxon>
        <taxon>Ascomycota</taxon>
        <taxon>Pezizomycotina</taxon>
        <taxon>Dothideomycetes</taxon>
        <taxon>Dothideomycetes incertae sedis</taxon>
        <taxon>Botryosphaeriales</taxon>
        <taxon>Botryosphaeriaceae</taxon>
        <taxon>Lasiodiplodia</taxon>
    </lineage>
</organism>
<dbReference type="Proteomes" id="UP001153332">
    <property type="component" value="Unassembled WGS sequence"/>
</dbReference>
<comment type="caution">
    <text evidence="1">The sequence shown here is derived from an EMBL/GenBank/DDBJ whole genome shotgun (WGS) entry which is preliminary data.</text>
</comment>
<reference evidence="1" key="1">
    <citation type="submission" date="2022-12" db="EMBL/GenBank/DDBJ databases">
        <title>Genome Sequence of Lasiodiplodia mahajangana.</title>
        <authorList>
            <person name="Buettner E."/>
        </authorList>
    </citation>
    <scope>NUCLEOTIDE SEQUENCE</scope>
    <source>
        <strain evidence="1">VT137</strain>
    </source>
</reference>